<dbReference type="STRING" id="76731.RD2015_2285"/>
<name>A0A0U3MY08_9BURK</name>
<dbReference type="Proteomes" id="UP000060699">
    <property type="component" value="Chromosome"/>
</dbReference>
<accession>A0A0U3MY08</accession>
<dbReference type="RefSeq" id="WP_147307053.1">
    <property type="nucleotide sequence ID" value="NZ_CP013729.1"/>
</dbReference>
<keyword evidence="2" id="KW-1185">Reference proteome</keyword>
<dbReference type="KEGG" id="rdp:RD2015_2285"/>
<dbReference type="AlphaFoldDB" id="A0A0U3MY08"/>
<evidence type="ECO:0000313" key="2">
    <source>
        <dbReference type="Proteomes" id="UP000060699"/>
    </source>
</evidence>
<evidence type="ECO:0000313" key="1">
    <source>
        <dbReference type="EMBL" id="ALV06756.1"/>
    </source>
</evidence>
<dbReference type="EMBL" id="CP013729">
    <property type="protein sequence ID" value="ALV06756.1"/>
    <property type="molecule type" value="Genomic_DNA"/>
</dbReference>
<dbReference type="OrthoDB" id="8613175at2"/>
<organism evidence="1 2">
    <name type="scientific">Roseateles depolymerans</name>
    <dbReference type="NCBI Taxonomy" id="76731"/>
    <lineage>
        <taxon>Bacteria</taxon>
        <taxon>Pseudomonadati</taxon>
        <taxon>Pseudomonadota</taxon>
        <taxon>Betaproteobacteria</taxon>
        <taxon>Burkholderiales</taxon>
        <taxon>Sphaerotilaceae</taxon>
        <taxon>Roseateles</taxon>
    </lineage>
</organism>
<protein>
    <submittedName>
        <fullName evidence="1">Uncharacterized protein</fullName>
    </submittedName>
</protein>
<sequence length="220" mass="25318">MDETTKAWFVTSTVTVKRHRDLEGWLSDEELIRLSGAPKNSILNVSVLDGRAIELRVTNSDILREDMVRLLIQESDGYSFHVLNAAFVINDWLLSRGIGPRGVVIQLHQARELGFIRCVRTWALGNRASFEAEVPLRGYYVWPLMGFDAPIPKHLIDHPELPTQIDRHSSLLDLMSTPEGGAFWFEHGETLWTEFDLRPSSRSWRRLAQYTEDRHIEVLP</sequence>
<reference evidence="1 2" key="1">
    <citation type="submission" date="2015-12" db="EMBL/GenBank/DDBJ databases">
        <title>Complete genome of Roseateles depolymerans KCTC 42856.</title>
        <authorList>
            <person name="Kim K.M."/>
        </authorList>
    </citation>
    <scope>NUCLEOTIDE SEQUENCE [LARGE SCALE GENOMIC DNA]</scope>
    <source>
        <strain evidence="1 2">KCTC 42856</strain>
    </source>
</reference>
<gene>
    <name evidence="1" type="ORF">RD2015_2285</name>
</gene>
<proteinExistence type="predicted"/>